<dbReference type="AlphaFoldDB" id="A0AAW1NWG9"/>
<organism evidence="2 3">
    <name type="scientific">Symbiochloris irregularis</name>
    <dbReference type="NCBI Taxonomy" id="706552"/>
    <lineage>
        <taxon>Eukaryota</taxon>
        <taxon>Viridiplantae</taxon>
        <taxon>Chlorophyta</taxon>
        <taxon>core chlorophytes</taxon>
        <taxon>Trebouxiophyceae</taxon>
        <taxon>Trebouxiales</taxon>
        <taxon>Trebouxiaceae</taxon>
        <taxon>Symbiochloris</taxon>
    </lineage>
</organism>
<dbReference type="EMBL" id="JALJOQ010000108">
    <property type="protein sequence ID" value="KAK9797363.1"/>
    <property type="molecule type" value="Genomic_DNA"/>
</dbReference>
<accession>A0AAW1NWG9</accession>
<reference evidence="2 3" key="1">
    <citation type="journal article" date="2024" name="Nat. Commun.">
        <title>Phylogenomics reveals the evolutionary origins of lichenization in chlorophyte algae.</title>
        <authorList>
            <person name="Puginier C."/>
            <person name="Libourel C."/>
            <person name="Otte J."/>
            <person name="Skaloud P."/>
            <person name="Haon M."/>
            <person name="Grisel S."/>
            <person name="Petersen M."/>
            <person name="Berrin J.G."/>
            <person name="Delaux P.M."/>
            <person name="Dal Grande F."/>
            <person name="Keller J."/>
        </authorList>
    </citation>
    <scope>NUCLEOTIDE SEQUENCE [LARGE SCALE GENOMIC DNA]</scope>
    <source>
        <strain evidence="2 3">SAG 2036</strain>
    </source>
</reference>
<feature type="compositionally biased region" description="Pro residues" evidence="1">
    <location>
        <begin position="1"/>
        <end position="12"/>
    </location>
</feature>
<proteinExistence type="predicted"/>
<evidence type="ECO:0000256" key="1">
    <source>
        <dbReference type="SAM" id="MobiDB-lite"/>
    </source>
</evidence>
<feature type="compositionally biased region" description="Pro residues" evidence="1">
    <location>
        <begin position="97"/>
        <end position="107"/>
    </location>
</feature>
<protein>
    <submittedName>
        <fullName evidence="2">Uncharacterized protein</fullName>
    </submittedName>
</protein>
<gene>
    <name evidence="2" type="ORF">WJX73_004438</name>
</gene>
<dbReference type="Proteomes" id="UP001465755">
    <property type="component" value="Unassembled WGS sequence"/>
</dbReference>
<name>A0AAW1NWG9_9CHLO</name>
<evidence type="ECO:0000313" key="3">
    <source>
        <dbReference type="Proteomes" id="UP001465755"/>
    </source>
</evidence>
<keyword evidence="3" id="KW-1185">Reference proteome</keyword>
<feature type="compositionally biased region" description="Low complexity" evidence="1">
    <location>
        <begin position="13"/>
        <end position="32"/>
    </location>
</feature>
<sequence length="135" mass="14495">MGPLTTPFPPDAPLAVSSSLAPAPSTPSEAALMPHCPLGTHVSRYTPHMPSHPRDGQPTPTLVPLRLPRHPPNIRPPHLLMPPRAPSNGPPTDADRPLPPPAAPPRWPRSTPLHLQRPVPFKALLPFTPPPPIAR</sequence>
<comment type="caution">
    <text evidence="2">The sequence shown here is derived from an EMBL/GenBank/DDBJ whole genome shotgun (WGS) entry which is preliminary data.</text>
</comment>
<feature type="region of interest" description="Disordered" evidence="1">
    <location>
        <begin position="1"/>
        <end position="115"/>
    </location>
</feature>
<evidence type="ECO:0000313" key="2">
    <source>
        <dbReference type="EMBL" id="KAK9797363.1"/>
    </source>
</evidence>
<feature type="compositionally biased region" description="Pro residues" evidence="1">
    <location>
        <begin position="70"/>
        <end position="89"/>
    </location>
</feature>